<evidence type="ECO:0000256" key="5">
    <source>
        <dbReference type="ARBA" id="ARBA00022777"/>
    </source>
</evidence>
<dbReference type="RefSeq" id="WP_165034291.1">
    <property type="nucleotide sequence ID" value="NZ_JAAKZF010000157.1"/>
</dbReference>
<dbReference type="Proteomes" id="UP001642900">
    <property type="component" value="Unassembled WGS sequence"/>
</dbReference>
<proteinExistence type="predicted"/>
<name>A0A6G4WPG4_9HYPH</name>
<reference evidence="9 10" key="1">
    <citation type="submission" date="2020-02" db="EMBL/GenBank/DDBJ databases">
        <title>Genome sequence of strain CCNWXJ40-4.</title>
        <authorList>
            <person name="Gao J."/>
            <person name="Sun J."/>
        </authorList>
    </citation>
    <scope>NUCLEOTIDE SEQUENCE [LARGE SCALE GENOMIC DNA]</scope>
    <source>
        <strain evidence="9 10">CCNWXJ 40-4</strain>
    </source>
</reference>
<evidence type="ECO:0000256" key="2">
    <source>
        <dbReference type="ARBA" id="ARBA00012438"/>
    </source>
</evidence>
<dbReference type="SUPFAM" id="SSF47384">
    <property type="entry name" value="Homodimeric domain of signal transducing histidine kinase"/>
    <property type="match status" value="1"/>
</dbReference>
<dbReference type="Gene3D" id="1.10.287.130">
    <property type="match status" value="1"/>
</dbReference>
<keyword evidence="7" id="KW-0902">Two-component regulatory system</keyword>
<evidence type="ECO:0000256" key="4">
    <source>
        <dbReference type="ARBA" id="ARBA00022741"/>
    </source>
</evidence>
<dbReference type="GO" id="GO:0005524">
    <property type="term" value="F:ATP binding"/>
    <property type="evidence" value="ECO:0007669"/>
    <property type="project" value="UniProtKB-KW"/>
</dbReference>
<dbReference type="PROSITE" id="PS50109">
    <property type="entry name" value="HIS_KIN"/>
    <property type="match status" value="1"/>
</dbReference>
<keyword evidence="5" id="KW-0418">Kinase</keyword>
<dbReference type="InterPro" id="IPR036890">
    <property type="entry name" value="HATPase_C_sf"/>
</dbReference>
<dbReference type="GO" id="GO:0000155">
    <property type="term" value="F:phosphorelay sensor kinase activity"/>
    <property type="evidence" value="ECO:0007669"/>
    <property type="project" value="InterPro"/>
</dbReference>
<feature type="domain" description="Histidine kinase" evidence="8">
    <location>
        <begin position="30"/>
        <end position="246"/>
    </location>
</feature>
<evidence type="ECO:0000256" key="7">
    <source>
        <dbReference type="ARBA" id="ARBA00023012"/>
    </source>
</evidence>
<gene>
    <name evidence="9" type="ORF">G6N73_34015</name>
</gene>
<dbReference type="Gene3D" id="3.30.565.10">
    <property type="entry name" value="Histidine kinase-like ATPase, C-terminal domain"/>
    <property type="match status" value="1"/>
</dbReference>
<keyword evidence="10" id="KW-1185">Reference proteome</keyword>
<dbReference type="InterPro" id="IPR003594">
    <property type="entry name" value="HATPase_dom"/>
</dbReference>
<dbReference type="Pfam" id="PF02518">
    <property type="entry name" value="HATPase_c"/>
    <property type="match status" value="1"/>
</dbReference>
<comment type="catalytic activity">
    <reaction evidence="1">
        <text>ATP + protein L-histidine = ADP + protein N-phospho-L-histidine.</text>
        <dbReference type="EC" id="2.7.13.3"/>
    </reaction>
</comment>
<dbReference type="EC" id="2.7.13.3" evidence="2"/>
<evidence type="ECO:0000313" key="10">
    <source>
        <dbReference type="Proteomes" id="UP001642900"/>
    </source>
</evidence>
<sequence>MIEQQPPTSRYPSVNDHASAGSDPRMLLASIVHDFNNLLTPIVTILEELQGRHVGTSRQLKKIDGAIYCAFRAKVLARHLLDFASARPVSPEPVQIRQLLAPLETALASILSPDIRLKLDIAEELPPAFIDRQLVERALLNLVINARDAMPEGGDVTITAALEFPPASRSPGPERMIRLSVADCGVGMDHQTLKMAGQPNFSTGTNGTGLGLATVRRLMESLGGRFSITSAPRRGTTIDLWLPARLACFAD</sequence>
<evidence type="ECO:0000256" key="1">
    <source>
        <dbReference type="ARBA" id="ARBA00000085"/>
    </source>
</evidence>
<dbReference type="InterPro" id="IPR004358">
    <property type="entry name" value="Sig_transdc_His_kin-like_C"/>
</dbReference>
<dbReference type="SUPFAM" id="SSF55874">
    <property type="entry name" value="ATPase domain of HSP90 chaperone/DNA topoisomerase II/histidine kinase"/>
    <property type="match status" value="1"/>
</dbReference>
<accession>A0A6G4WPG4</accession>
<protein>
    <recommendedName>
        <fullName evidence="2">histidine kinase</fullName>
        <ecNumber evidence="2">2.7.13.3</ecNumber>
    </recommendedName>
</protein>
<evidence type="ECO:0000256" key="6">
    <source>
        <dbReference type="ARBA" id="ARBA00022840"/>
    </source>
</evidence>
<evidence type="ECO:0000313" key="9">
    <source>
        <dbReference type="EMBL" id="NGO55957.1"/>
    </source>
</evidence>
<dbReference type="EMBL" id="JAAKZF010000157">
    <property type="protein sequence ID" value="NGO55957.1"/>
    <property type="molecule type" value="Genomic_DNA"/>
</dbReference>
<dbReference type="InterPro" id="IPR036097">
    <property type="entry name" value="HisK_dim/P_sf"/>
</dbReference>
<dbReference type="PANTHER" id="PTHR43065">
    <property type="entry name" value="SENSOR HISTIDINE KINASE"/>
    <property type="match status" value="1"/>
</dbReference>
<dbReference type="AlphaFoldDB" id="A0A6G4WPG4"/>
<keyword evidence="3" id="KW-0808">Transferase</keyword>
<organism evidence="9 10">
    <name type="scientific">Allomesorhizobium camelthorni</name>
    <dbReference type="NCBI Taxonomy" id="475069"/>
    <lineage>
        <taxon>Bacteria</taxon>
        <taxon>Pseudomonadati</taxon>
        <taxon>Pseudomonadota</taxon>
        <taxon>Alphaproteobacteria</taxon>
        <taxon>Hyphomicrobiales</taxon>
        <taxon>Phyllobacteriaceae</taxon>
        <taxon>Allomesorhizobium</taxon>
    </lineage>
</organism>
<dbReference type="PANTHER" id="PTHR43065:SF46">
    <property type="entry name" value="C4-DICARBOXYLATE TRANSPORT SENSOR PROTEIN DCTB"/>
    <property type="match status" value="1"/>
</dbReference>
<dbReference type="InterPro" id="IPR005467">
    <property type="entry name" value="His_kinase_dom"/>
</dbReference>
<dbReference type="SMART" id="SM00387">
    <property type="entry name" value="HATPase_c"/>
    <property type="match status" value="1"/>
</dbReference>
<dbReference type="PRINTS" id="PR00344">
    <property type="entry name" value="BCTRLSENSOR"/>
</dbReference>
<evidence type="ECO:0000259" key="8">
    <source>
        <dbReference type="PROSITE" id="PS50109"/>
    </source>
</evidence>
<evidence type="ECO:0000256" key="3">
    <source>
        <dbReference type="ARBA" id="ARBA00022679"/>
    </source>
</evidence>
<keyword evidence="6" id="KW-0067">ATP-binding</keyword>
<keyword evidence="4" id="KW-0547">Nucleotide-binding</keyword>
<comment type="caution">
    <text evidence="9">The sequence shown here is derived from an EMBL/GenBank/DDBJ whole genome shotgun (WGS) entry which is preliminary data.</text>
</comment>